<keyword evidence="7" id="KW-0812">Transmembrane</keyword>
<keyword evidence="3 6" id="KW-0349">Heme</keyword>
<proteinExistence type="inferred from homology"/>
<dbReference type="GO" id="GO:0016705">
    <property type="term" value="F:oxidoreductase activity, acting on paired donors, with incorporation or reduction of molecular oxygen"/>
    <property type="evidence" value="ECO:0007669"/>
    <property type="project" value="InterPro"/>
</dbReference>
<dbReference type="GO" id="GO:0020037">
    <property type="term" value="F:heme binding"/>
    <property type="evidence" value="ECO:0007669"/>
    <property type="project" value="InterPro"/>
</dbReference>
<evidence type="ECO:0000313" key="8">
    <source>
        <dbReference type="EMBL" id="PMD49540.1"/>
    </source>
</evidence>
<dbReference type="PANTHER" id="PTHR24305:SF210">
    <property type="entry name" value="CYTOCHROME P450 MONOOXYGENASE ASQL-RELATED"/>
    <property type="match status" value="1"/>
</dbReference>
<dbReference type="GO" id="GO:0004497">
    <property type="term" value="F:monooxygenase activity"/>
    <property type="evidence" value="ECO:0007669"/>
    <property type="project" value="InterPro"/>
</dbReference>
<dbReference type="SUPFAM" id="SSF48264">
    <property type="entry name" value="Cytochrome P450"/>
    <property type="match status" value="1"/>
</dbReference>
<dbReference type="InterPro" id="IPR050121">
    <property type="entry name" value="Cytochrome_P450_monoxygenase"/>
</dbReference>
<evidence type="ECO:0000256" key="6">
    <source>
        <dbReference type="PIRSR" id="PIRSR602401-1"/>
    </source>
</evidence>
<dbReference type="Proteomes" id="UP000235371">
    <property type="component" value="Unassembled WGS sequence"/>
</dbReference>
<dbReference type="RefSeq" id="XP_024726444.1">
    <property type="nucleotide sequence ID" value="XM_024887670.1"/>
</dbReference>
<evidence type="ECO:0000256" key="4">
    <source>
        <dbReference type="ARBA" id="ARBA00022723"/>
    </source>
</evidence>
<feature type="transmembrane region" description="Helical" evidence="7">
    <location>
        <begin position="16"/>
        <end position="37"/>
    </location>
</feature>
<comment type="cofactor">
    <cofactor evidence="1 6">
        <name>heme</name>
        <dbReference type="ChEBI" id="CHEBI:30413"/>
    </cofactor>
</comment>
<dbReference type="Pfam" id="PF00067">
    <property type="entry name" value="p450"/>
    <property type="match status" value="1"/>
</dbReference>
<organism evidence="8 9">
    <name type="scientific">Hyaloscypha bicolor E</name>
    <dbReference type="NCBI Taxonomy" id="1095630"/>
    <lineage>
        <taxon>Eukaryota</taxon>
        <taxon>Fungi</taxon>
        <taxon>Dikarya</taxon>
        <taxon>Ascomycota</taxon>
        <taxon>Pezizomycotina</taxon>
        <taxon>Leotiomycetes</taxon>
        <taxon>Helotiales</taxon>
        <taxon>Hyaloscyphaceae</taxon>
        <taxon>Hyaloscypha</taxon>
        <taxon>Hyaloscypha bicolor</taxon>
    </lineage>
</organism>
<comment type="similarity">
    <text evidence="2">Belongs to the cytochrome P450 family.</text>
</comment>
<dbReference type="GeneID" id="36595746"/>
<dbReference type="PANTHER" id="PTHR24305">
    <property type="entry name" value="CYTOCHROME P450"/>
    <property type="match status" value="1"/>
</dbReference>
<accession>A0A2J6SFL0</accession>
<name>A0A2J6SFL0_9HELO</name>
<dbReference type="OrthoDB" id="1470350at2759"/>
<reference evidence="8 9" key="1">
    <citation type="submission" date="2016-04" db="EMBL/GenBank/DDBJ databases">
        <title>A degradative enzymes factory behind the ericoid mycorrhizal symbiosis.</title>
        <authorList>
            <consortium name="DOE Joint Genome Institute"/>
            <person name="Martino E."/>
            <person name="Morin E."/>
            <person name="Grelet G."/>
            <person name="Kuo A."/>
            <person name="Kohler A."/>
            <person name="Daghino S."/>
            <person name="Barry K."/>
            <person name="Choi C."/>
            <person name="Cichocki N."/>
            <person name="Clum A."/>
            <person name="Copeland A."/>
            <person name="Hainaut M."/>
            <person name="Haridas S."/>
            <person name="Labutti K."/>
            <person name="Lindquist E."/>
            <person name="Lipzen A."/>
            <person name="Khouja H.-R."/>
            <person name="Murat C."/>
            <person name="Ohm R."/>
            <person name="Olson A."/>
            <person name="Spatafora J."/>
            <person name="Veneault-Fourrey C."/>
            <person name="Henrissat B."/>
            <person name="Grigoriev I."/>
            <person name="Martin F."/>
            <person name="Perotto S."/>
        </authorList>
    </citation>
    <scope>NUCLEOTIDE SEQUENCE [LARGE SCALE GENOMIC DNA]</scope>
    <source>
        <strain evidence="8 9">E</strain>
    </source>
</reference>
<keyword evidence="9" id="KW-1185">Reference proteome</keyword>
<keyword evidence="5 6" id="KW-0408">Iron</keyword>
<sequence>MASISFQPRSLSVVQVGQYLAGLTAVCILTVVVYRLHFHPISKYPGPKLWAATALPSAYYAIVGAKASKMSELHNQYGPIVRVGPYELSYVSEVAERDIYSSHRASGGKQLGKYKFTPPSRIGGIFNNPNDADHSRLRKILGVAFSDKAVREREPFLQDYTTLFIKRLKEQPVGKPIDMTWWLGCIGFDTVAHLTFGDSFHALQTTTLPEIASQNHDLLVTSARRAALGPFFLGRQLYKCFGEPPSFPIRRKIFAGLFEGHEARRNAGKKGENEVEDLVSIMSKKIGSQKGLSQGEMAVVSNDLNIAGSDTSASALSAMIYHLLQNPSKLQILTKEIRSSFKTEEEIKGPAINNLKYLNAVINESMRLSHPAPETTRRITNPGGNTICGDHIPGDIRVGVYRYAAGHYAPAWKDVEFFVPERWLGDKEYEGDNLGLVNPFAIGPRNCIGQIFAMVYMRLVLGRLFWNFDLELCVESKNWLDMKMYSLIIDKAPLFVKLKSVR</sequence>
<evidence type="ECO:0000256" key="5">
    <source>
        <dbReference type="ARBA" id="ARBA00023004"/>
    </source>
</evidence>
<protein>
    <submittedName>
        <fullName evidence="8">Cytochrome P450</fullName>
    </submittedName>
</protein>
<evidence type="ECO:0000313" key="9">
    <source>
        <dbReference type="Proteomes" id="UP000235371"/>
    </source>
</evidence>
<dbReference type="InterPro" id="IPR036396">
    <property type="entry name" value="Cyt_P450_sf"/>
</dbReference>
<dbReference type="InParanoid" id="A0A2J6SFL0"/>
<dbReference type="InterPro" id="IPR001128">
    <property type="entry name" value="Cyt_P450"/>
</dbReference>
<dbReference type="InterPro" id="IPR002401">
    <property type="entry name" value="Cyt_P450_E_grp-I"/>
</dbReference>
<keyword evidence="4 6" id="KW-0479">Metal-binding</keyword>
<evidence type="ECO:0000256" key="1">
    <source>
        <dbReference type="ARBA" id="ARBA00001971"/>
    </source>
</evidence>
<dbReference type="EMBL" id="KZ613920">
    <property type="protein sequence ID" value="PMD49540.1"/>
    <property type="molecule type" value="Genomic_DNA"/>
</dbReference>
<evidence type="ECO:0000256" key="3">
    <source>
        <dbReference type="ARBA" id="ARBA00022617"/>
    </source>
</evidence>
<keyword evidence="7" id="KW-1133">Transmembrane helix</keyword>
<evidence type="ECO:0000256" key="7">
    <source>
        <dbReference type="SAM" id="Phobius"/>
    </source>
</evidence>
<dbReference type="STRING" id="1095630.A0A2J6SFL0"/>
<dbReference type="Gene3D" id="1.10.630.10">
    <property type="entry name" value="Cytochrome P450"/>
    <property type="match status" value="1"/>
</dbReference>
<dbReference type="CDD" id="cd11058">
    <property type="entry name" value="CYP60B-like"/>
    <property type="match status" value="1"/>
</dbReference>
<dbReference type="PRINTS" id="PR00463">
    <property type="entry name" value="EP450I"/>
</dbReference>
<keyword evidence="7" id="KW-0472">Membrane</keyword>
<dbReference type="GO" id="GO:0005506">
    <property type="term" value="F:iron ion binding"/>
    <property type="evidence" value="ECO:0007669"/>
    <property type="project" value="InterPro"/>
</dbReference>
<feature type="binding site" description="axial binding residue" evidence="6">
    <location>
        <position position="447"/>
    </location>
    <ligand>
        <name>heme</name>
        <dbReference type="ChEBI" id="CHEBI:30413"/>
    </ligand>
    <ligandPart>
        <name>Fe</name>
        <dbReference type="ChEBI" id="CHEBI:18248"/>
    </ligandPart>
</feature>
<dbReference type="AlphaFoldDB" id="A0A2J6SFL0"/>
<evidence type="ECO:0000256" key="2">
    <source>
        <dbReference type="ARBA" id="ARBA00010617"/>
    </source>
</evidence>
<dbReference type="PRINTS" id="PR00385">
    <property type="entry name" value="P450"/>
</dbReference>
<gene>
    <name evidence="8" type="ORF">K444DRAFT_670775</name>
</gene>